<evidence type="ECO:0000259" key="8">
    <source>
        <dbReference type="PROSITE" id="PS50893"/>
    </source>
</evidence>
<sequence length="317" mass="33964">MTAILSARGLTVRYPGARRPAVENVSFDLSVGSTLAVVGESGSGKSTIALAISRLLDPAVEIRADLLTFEGRDLLTMDRAGLRRLRARRIAMVFQSPFGSWNPTRTIGAQLTDGLRAAGIWPSGRDRLLTLLRRVGIHEPADRLRDYPHQFSGGMLQRAMIAGALVARPSLLIADEPTSALDTTVQAEILDILDELRDEHQLALMLISHDLGVVARVASSTLVLYGGRLVESGPTTALYRNAGHPYTRALLAAAPRLDGPRKVRLPALAPGPVVDHGCAFAPRCPQAESRCAETTPGLRPVSGLNVACHLAETPRST</sequence>
<dbReference type="InterPro" id="IPR003439">
    <property type="entry name" value="ABC_transporter-like_ATP-bd"/>
</dbReference>
<keyword evidence="10" id="KW-1185">Reference proteome</keyword>
<dbReference type="Gene3D" id="3.40.50.300">
    <property type="entry name" value="P-loop containing nucleotide triphosphate hydrolases"/>
    <property type="match status" value="1"/>
</dbReference>
<dbReference type="Proteomes" id="UP001582793">
    <property type="component" value="Unassembled WGS sequence"/>
</dbReference>
<dbReference type="SMART" id="SM00382">
    <property type="entry name" value="AAA"/>
    <property type="match status" value="1"/>
</dbReference>
<evidence type="ECO:0000256" key="5">
    <source>
        <dbReference type="ARBA" id="ARBA00022741"/>
    </source>
</evidence>
<dbReference type="Pfam" id="PF00005">
    <property type="entry name" value="ABC_tran"/>
    <property type="match status" value="1"/>
</dbReference>
<protein>
    <submittedName>
        <fullName evidence="9">ABC transporter ATP-binding protein</fullName>
    </submittedName>
</protein>
<comment type="subcellular location">
    <subcellularLocation>
        <location evidence="1">Cell membrane</location>
        <topology evidence="1">Peripheral membrane protein</topology>
    </subcellularLocation>
</comment>
<reference evidence="9 10" key="1">
    <citation type="submission" date="2024-04" db="EMBL/GenBank/DDBJ databases">
        <title>Polymorphospora sp. isolated from Baiyangdian Lake in Xiong'an New Area.</title>
        <authorList>
            <person name="Zhang X."/>
            <person name="Liu J."/>
        </authorList>
    </citation>
    <scope>NUCLEOTIDE SEQUENCE [LARGE SCALE GENOMIC DNA]</scope>
    <source>
        <strain evidence="9 10">2-325</strain>
    </source>
</reference>
<comment type="similarity">
    <text evidence="2">Belongs to the ABC transporter superfamily.</text>
</comment>
<proteinExistence type="inferred from homology"/>
<dbReference type="RefSeq" id="WP_375735502.1">
    <property type="nucleotide sequence ID" value="NZ_JBCGDC010000071.1"/>
</dbReference>
<gene>
    <name evidence="9" type="ORF">AAFH96_22480</name>
</gene>
<keyword evidence="4" id="KW-1003">Cell membrane</keyword>
<evidence type="ECO:0000256" key="6">
    <source>
        <dbReference type="ARBA" id="ARBA00022840"/>
    </source>
</evidence>
<dbReference type="EMBL" id="JBCGDC010000071">
    <property type="protein sequence ID" value="MFB6395857.1"/>
    <property type="molecule type" value="Genomic_DNA"/>
</dbReference>
<evidence type="ECO:0000313" key="10">
    <source>
        <dbReference type="Proteomes" id="UP001582793"/>
    </source>
</evidence>
<dbReference type="CDD" id="cd03257">
    <property type="entry name" value="ABC_NikE_OppD_transporters"/>
    <property type="match status" value="1"/>
</dbReference>
<dbReference type="InterPro" id="IPR013563">
    <property type="entry name" value="Oligopep_ABC_C"/>
</dbReference>
<dbReference type="PROSITE" id="PS50893">
    <property type="entry name" value="ABC_TRANSPORTER_2"/>
    <property type="match status" value="1"/>
</dbReference>
<dbReference type="GO" id="GO:0005524">
    <property type="term" value="F:ATP binding"/>
    <property type="evidence" value="ECO:0007669"/>
    <property type="project" value="UniProtKB-KW"/>
</dbReference>
<keyword evidence="7" id="KW-0472">Membrane</keyword>
<comment type="caution">
    <text evidence="9">The sequence shown here is derived from an EMBL/GenBank/DDBJ whole genome shotgun (WGS) entry which is preliminary data.</text>
</comment>
<evidence type="ECO:0000256" key="1">
    <source>
        <dbReference type="ARBA" id="ARBA00004202"/>
    </source>
</evidence>
<dbReference type="PANTHER" id="PTHR43297">
    <property type="entry name" value="OLIGOPEPTIDE TRANSPORT ATP-BINDING PROTEIN APPD"/>
    <property type="match status" value="1"/>
</dbReference>
<dbReference type="NCBIfam" id="TIGR01727">
    <property type="entry name" value="oligo_HPY"/>
    <property type="match status" value="1"/>
</dbReference>
<dbReference type="PROSITE" id="PS00211">
    <property type="entry name" value="ABC_TRANSPORTER_1"/>
    <property type="match status" value="1"/>
</dbReference>
<keyword evidence="5" id="KW-0547">Nucleotide-binding</keyword>
<keyword evidence="6 9" id="KW-0067">ATP-binding</keyword>
<evidence type="ECO:0000256" key="7">
    <source>
        <dbReference type="ARBA" id="ARBA00023136"/>
    </source>
</evidence>
<dbReference type="SUPFAM" id="SSF52540">
    <property type="entry name" value="P-loop containing nucleoside triphosphate hydrolases"/>
    <property type="match status" value="1"/>
</dbReference>
<keyword evidence="3" id="KW-0813">Transport</keyword>
<evidence type="ECO:0000256" key="4">
    <source>
        <dbReference type="ARBA" id="ARBA00022475"/>
    </source>
</evidence>
<dbReference type="Pfam" id="PF08352">
    <property type="entry name" value="oligo_HPY"/>
    <property type="match status" value="1"/>
</dbReference>
<name>A0ABV5CV21_9ACTN</name>
<dbReference type="InterPro" id="IPR017871">
    <property type="entry name" value="ABC_transporter-like_CS"/>
</dbReference>
<dbReference type="InterPro" id="IPR027417">
    <property type="entry name" value="P-loop_NTPase"/>
</dbReference>
<evidence type="ECO:0000256" key="2">
    <source>
        <dbReference type="ARBA" id="ARBA00005417"/>
    </source>
</evidence>
<dbReference type="InterPro" id="IPR003593">
    <property type="entry name" value="AAA+_ATPase"/>
</dbReference>
<feature type="domain" description="ABC transporter" evidence="8">
    <location>
        <begin position="5"/>
        <end position="251"/>
    </location>
</feature>
<dbReference type="InterPro" id="IPR050388">
    <property type="entry name" value="ABC_Ni/Peptide_Import"/>
</dbReference>
<organism evidence="9 10">
    <name type="scientific">Polymorphospora lycopeni</name>
    <dbReference type="NCBI Taxonomy" id="3140240"/>
    <lineage>
        <taxon>Bacteria</taxon>
        <taxon>Bacillati</taxon>
        <taxon>Actinomycetota</taxon>
        <taxon>Actinomycetes</taxon>
        <taxon>Micromonosporales</taxon>
        <taxon>Micromonosporaceae</taxon>
        <taxon>Polymorphospora</taxon>
    </lineage>
</organism>
<evidence type="ECO:0000313" key="9">
    <source>
        <dbReference type="EMBL" id="MFB6395857.1"/>
    </source>
</evidence>
<accession>A0ABV5CV21</accession>
<dbReference type="PANTHER" id="PTHR43297:SF2">
    <property type="entry name" value="DIPEPTIDE TRANSPORT ATP-BINDING PROTEIN DPPD"/>
    <property type="match status" value="1"/>
</dbReference>
<evidence type="ECO:0000256" key="3">
    <source>
        <dbReference type="ARBA" id="ARBA00022448"/>
    </source>
</evidence>